<organism evidence="1 2">
    <name type="scientific">Gomphosphaeria aponina SAG 52.96 = DSM 107014</name>
    <dbReference type="NCBI Taxonomy" id="1521640"/>
    <lineage>
        <taxon>Bacteria</taxon>
        <taxon>Bacillati</taxon>
        <taxon>Cyanobacteriota</taxon>
        <taxon>Cyanophyceae</taxon>
        <taxon>Oscillatoriophycideae</taxon>
        <taxon>Chroococcales</taxon>
        <taxon>Gomphosphaeriaceae</taxon>
        <taxon>Gomphosphaeria</taxon>
    </lineage>
</organism>
<proteinExistence type="predicted"/>
<dbReference type="Proteomes" id="UP000767446">
    <property type="component" value="Unassembled WGS sequence"/>
</dbReference>
<reference evidence="1" key="1">
    <citation type="submission" date="2021-02" db="EMBL/GenBank/DDBJ databases">
        <title>Metagenome analyses of Stigonema ocellatum DSM 106950, Chlorogloea purpurea SAG 13.99 and Gomphosphaeria aponina DSM 107014.</title>
        <authorList>
            <person name="Marter P."/>
            <person name="Huang S."/>
        </authorList>
    </citation>
    <scope>NUCLEOTIDE SEQUENCE</scope>
    <source>
        <strain evidence="1">JP213</strain>
    </source>
</reference>
<comment type="caution">
    <text evidence="1">The sequence shown here is derived from an EMBL/GenBank/DDBJ whole genome shotgun (WGS) entry which is preliminary data.</text>
</comment>
<accession>A0A941GMR2</accession>
<gene>
    <name evidence="1" type="ORF">DSM107014_01300</name>
</gene>
<name>A0A941GMR2_9CHRO</name>
<dbReference type="AlphaFoldDB" id="A0A941GMR2"/>
<protein>
    <submittedName>
        <fullName evidence="1">Uncharacterized protein</fullName>
    </submittedName>
</protein>
<evidence type="ECO:0000313" key="2">
    <source>
        <dbReference type="Proteomes" id="UP000767446"/>
    </source>
</evidence>
<dbReference type="EMBL" id="JADQBC010000005">
    <property type="protein sequence ID" value="MBR8826537.1"/>
    <property type="molecule type" value="Genomic_DNA"/>
</dbReference>
<evidence type="ECO:0000313" key="1">
    <source>
        <dbReference type="EMBL" id="MBR8826537.1"/>
    </source>
</evidence>
<sequence>MGLLLAPLGVLYQDVSRGLTMLTGVLFLTPVVFPVPEQGLFAILVKLNPVTPSSWLLPGNWQGGLVSGLSLVGLLLVWVV</sequence>